<dbReference type="PANTHER" id="PTHR43739">
    <property type="entry name" value="XYLOGLUCANASE (EUROFUNG)"/>
    <property type="match status" value="1"/>
</dbReference>
<dbReference type="GO" id="GO:0004553">
    <property type="term" value="F:hydrolase activity, hydrolyzing O-glycosyl compounds"/>
    <property type="evidence" value="ECO:0007669"/>
    <property type="project" value="InterPro"/>
</dbReference>
<dbReference type="InterPro" id="IPR013783">
    <property type="entry name" value="Ig-like_fold"/>
</dbReference>
<dbReference type="PROSITE" id="PS00018">
    <property type="entry name" value="EF_HAND_1"/>
    <property type="match status" value="1"/>
</dbReference>
<evidence type="ECO:0000259" key="2">
    <source>
        <dbReference type="PROSITE" id="PS51766"/>
    </source>
</evidence>
<dbReference type="EMBL" id="VSSQ01000020">
    <property type="protein sequence ID" value="MPL63039.1"/>
    <property type="molecule type" value="Genomic_DNA"/>
</dbReference>
<dbReference type="GO" id="GO:0010411">
    <property type="term" value="P:xyloglucan metabolic process"/>
    <property type="evidence" value="ECO:0007669"/>
    <property type="project" value="TreeGrafter"/>
</dbReference>
<dbReference type="InterPro" id="IPR036439">
    <property type="entry name" value="Dockerin_dom_sf"/>
</dbReference>
<dbReference type="SUPFAM" id="SSF63446">
    <property type="entry name" value="Type I dockerin domain"/>
    <property type="match status" value="1"/>
</dbReference>
<dbReference type="PANTHER" id="PTHR43739:SF5">
    <property type="entry name" value="EXO-ALPHA-SIALIDASE"/>
    <property type="match status" value="1"/>
</dbReference>
<dbReference type="InterPro" id="IPR003961">
    <property type="entry name" value="FN3_dom"/>
</dbReference>
<evidence type="ECO:0000313" key="3">
    <source>
        <dbReference type="EMBL" id="MPL63039.1"/>
    </source>
</evidence>
<protein>
    <recommendedName>
        <fullName evidence="4">Fibronectin type-III domain-containing protein</fullName>
    </recommendedName>
</protein>
<dbReference type="Gene3D" id="2.130.10.10">
    <property type="entry name" value="YVTN repeat-like/Quinoprotein amine dehydrogenase"/>
    <property type="match status" value="3"/>
</dbReference>
<dbReference type="InterPro" id="IPR011050">
    <property type="entry name" value="Pectin_lyase_fold/virulence"/>
</dbReference>
<dbReference type="SUPFAM" id="SSF49265">
    <property type="entry name" value="Fibronectin type III"/>
    <property type="match status" value="1"/>
</dbReference>
<reference evidence="3" key="1">
    <citation type="submission" date="2019-08" db="EMBL/GenBank/DDBJ databases">
        <authorList>
            <person name="Kucharzyk K."/>
            <person name="Murdoch R.W."/>
            <person name="Higgins S."/>
            <person name="Loffler F."/>
        </authorList>
    </citation>
    <scope>NUCLEOTIDE SEQUENCE</scope>
</reference>
<dbReference type="SUPFAM" id="SSF110296">
    <property type="entry name" value="Oligoxyloglucan reducing end-specific cellobiohydrolase"/>
    <property type="match status" value="3"/>
</dbReference>
<dbReference type="SUPFAM" id="SSF51126">
    <property type="entry name" value="Pectin lyase-like"/>
    <property type="match status" value="1"/>
</dbReference>
<organism evidence="3">
    <name type="scientific">bioreactor metagenome</name>
    <dbReference type="NCBI Taxonomy" id="1076179"/>
    <lineage>
        <taxon>unclassified sequences</taxon>
        <taxon>metagenomes</taxon>
        <taxon>ecological metagenomes</taxon>
    </lineage>
</organism>
<comment type="caution">
    <text evidence="3">The sequence shown here is derived from an EMBL/GenBank/DDBJ whole genome shotgun (WGS) entry which is preliminary data.</text>
</comment>
<dbReference type="InterPro" id="IPR036116">
    <property type="entry name" value="FN3_sf"/>
</dbReference>
<dbReference type="InterPro" id="IPR002105">
    <property type="entry name" value="Dockerin_1_rpt"/>
</dbReference>
<dbReference type="InterPro" id="IPR015943">
    <property type="entry name" value="WD40/YVTN_repeat-like_dom_sf"/>
</dbReference>
<sequence>MKAIIRIVSVMVILACSFAGMAQQADVVIDSPPSYTTGSLDYWYGKINAPDFSYRQFRNEFDGYWSNREKVKGSGYKQVARWLIHQEAYLNPDGSMRNPVEDIEHALTYTQMYANQTISGTWTYAGPDQTVGGRTTAIAFSPHNPQKVFVGAPLGGLWASDNGGASYYCMNTDNISALGVSAIAVHPNDPNIIYIGTGDRDSHKTTGIGIYKSVDGGLTWIPKPISAIHDKVVHKIYIHPGNPDIMTIVSNYGVYTTLNGGDTWTQKLVVNLKDAEQKPGDPYTIYAASGSGFYKSTDFRATWELKLSGIAHRIALGVTAANPQKVVMFTSLNSAFHHLYVSNNSGESFTLVNSTGIVNERQGGYNLDVIIDPLNENIMYAGMVNFYKSVNGGVTWVEQTPVYADDQHTFEFHPVTHRLFIGNDSGIWITDNGTSYTRSSNGLNISEPYRIDVAAQNPNHWIIGSQDASTFVTNGGPFYNSIGADGMTCRFDPTDANYVYGSSQYGFIARSTNGGLANSSFTGIAGNNINGINQIGNFQTSFHLDYFNQNRMFAGMKDLWRSTNVKTADASNITWTNISNGAFGTVSTIEFIEQSKVNANIIYVFDDHQRIFRSDNALATTPVWTQLSNPGLNHGVRFTTHPTQENTIYMVSGNYIYKSVDKGDTWVNLTANLTALKKMSIVYMNGSNEGLYVGTTAGIYYKDADMTQWVPFKTGLPLTQVRAMVINYSTTPAQLFAATFGRGVWKTNVTTSYRPDLVAGNGSATVNGTIVSCNNGILNAESNVAVSGCEVGYYLSTDNTFNTSDYLIGTAILPQMAPGILAQAQLPSTDVALIQPEIPAGTYYVGMLVDHQNEIIETNEANNQWVSPNMVTLPANPGAPVNVQATDGTYFDRTTITWENNTGEPLYYAVFRHTSNIILFPERISPAVWQTATSFDDYTGTSGQTYYYWVRSSRYPDGRRSSALSAYNTGWRKLEAPANVQATDGLYSDRVTITWEPSPGADYYQVYKEFTPGFLECITGPYWLPFSGNYSFDDTNAETGISYNYYVKAAITVAGGRASELSEGDSGWKTFTNAPTASATDGTYTNRVAINWDAVPAATHYAVFRSTLSLPFNSVNISGWQTAISYEDLTASTGVVYNYWIKAANNPNGTNSTGFGPKDWGFRNFVPPTSVTASDGTSTAYTLVSWASPAGSPWSKIYRSLTSSTDDAIPVSNWLSANSFMDATGVPGELYHYFVRAAGSDTLVIISGFSGFNRGYRRIDAPVVTTSHGIYPEKVIINWEEATGAFYYRIGRSTLENPAVVTDLTSWSNTLNYAFEDLTAVQGQYYNYYVTGAVGSTGTRAGNTGSAIGLADGCGNYIDIPGYRTVYFHGTTLDITGRIVNEGPFARTLPGQIALALELGLPDGSPECFLGTIDVPPLNAGSSFDYSFTIDLADVEGWGSDYGQTWYVACHTSWDNTNCDSDPFDDYITWNELPFYYNDALFGIYSVGPGASDFQNLGAVVEALHTRGISDHVFFHLKPVLYQEKIELNQITGSAANRLITFRTDPAFSTKAEIRGTPSEDANFTLKLSNSSYLRFENLHLSTAGYSNFQSTYGRVVEIGDGCNNITIDNNLITANTDASFGNGDNIAIHAGNATINGLTISNNEIRYGEMSIKLYGGNTPENYIQNLVISGNQCSDFQITGMMLEKVSNLNVTGNLVTQHSAAFTELNGFYFIDISNEFQINANQISLSRNDVIVRGMIMQNINVDAQQPGLISNNFISLGGQQSLVYGLYIFIFDNIRILHNSINLYGTAGAFSTALLFDCQAGPTMLNNTFLNNIANNGLGGYCMIYNENAVARNLFSNCNYNNLRTTGAWFGMLANNNLESLATWNAATGFDANSYSVDPEFVSATNLHTSSQVLNNKGTACPEVTTDIDYEPRSSTAPDIGADEYTLTPADKILTFNALLEGLYAGPGLMHQALSESGPMFGPGIADVVRIEIHSGTNYNNILYASGDIQVNTDGTASTTLPGTLDGFHYITLKHRNSIAVTTSGRANLSHSSISANFTNPSRVYGNNLKLMPGGSYVIYGGDVNQDGSVDTADMTPVDNDASAFATGYRATDVNGDGTVDTGDMTIIDNNAAGFVSSITP</sequence>
<dbReference type="PROSITE" id="PS50853">
    <property type="entry name" value="FN3"/>
    <property type="match status" value="1"/>
</dbReference>
<dbReference type="Gene3D" id="2.60.40.10">
    <property type="entry name" value="Immunoglobulins"/>
    <property type="match status" value="4"/>
</dbReference>
<evidence type="ECO:0000259" key="1">
    <source>
        <dbReference type="PROSITE" id="PS50853"/>
    </source>
</evidence>
<gene>
    <name evidence="3" type="ORF">SDC9_08659</name>
</gene>
<feature type="domain" description="Dockerin" evidence="2">
    <location>
        <begin position="2062"/>
        <end position="2126"/>
    </location>
</feature>
<dbReference type="GO" id="GO:0000272">
    <property type="term" value="P:polysaccharide catabolic process"/>
    <property type="evidence" value="ECO:0007669"/>
    <property type="project" value="InterPro"/>
</dbReference>
<name>A0A644T8D4_9ZZZZ</name>
<feature type="domain" description="Fibronectin type-III" evidence="1">
    <location>
        <begin position="976"/>
        <end position="1069"/>
    </location>
</feature>
<accession>A0A644T8D4</accession>
<dbReference type="Pfam" id="PF00404">
    <property type="entry name" value="Dockerin_1"/>
    <property type="match status" value="1"/>
</dbReference>
<dbReference type="PROSITE" id="PS51766">
    <property type="entry name" value="DOCKERIN"/>
    <property type="match status" value="1"/>
</dbReference>
<evidence type="ECO:0008006" key="4">
    <source>
        <dbReference type="Google" id="ProtNLM"/>
    </source>
</evidence>
<dbReference type="InterPro" id="IPR018247">
    <property type="entry name" value="EF_Hand_1_Ca_BS"/>
</dbReference>
<dbReference type="Gene3D" id="1.10.1330.10">
    <property type="entry name" value="Dockerin domain"/>
    <property type="match status" value="1"/>
</dbReference>
<proteinExistence type="predicted"/>
<dbReference type="InterPro" id="IPR016134">
    <property type="entry name" value="Dockerin_dom"/>
</dbReference>
<dbReference type="InterPro" id="IPR052025">
    <property type="entry name" value="Xyloglucanase_GH74"/>
</dbReference>